<feature type="domain" description="NADH-Ubiquinone oxidoreductase (complex I) chain 5 N-terminal" evidence="12">
    <location>
        <begin position="76"/>
        <end position="123"/>
    </location>
</feature>
<keyword evidence="3" id="KW-0050">Antiport</keyword>
<keyword evidence="5 9" id="KW-0812">Transmembrane</keyword>
<feature type="transmembrane region" description="Helical" evidence="10">
    <location>
        <begin position="642"/>
        <end position="662"/>
    </location>
</feature>
<feature type="transmembrane region" description="Helical" evidence="10">
    <location>
        <begin position="120"/>
        <end position="138"/>
    </location>
</feature>
<feature type="domain" description="Na+/H+ antiporter MnhB subunit-related protein" evidence="13">
    <location>
        <begin position="848"/>
        <end position="971"/>
    </location>
</feature>
<dbReference type="EMBL" id="JADEYR010000003">
    <property type="protein sequence ID" value="MBE9403617.1"/>
    <property type="molecule type" value="Genomic_DNA"/>
</dbReference>
<feature type="transmembrane region" description="Helical" evidence="10">
    <location>
        <begin position="278"/>
        <end position="299"/>
    </location>
</feature>
<evidence type="ECO:0000259" key="11">
    <source>
        <dbReference type="Pfam" id="PF00361"/>
    </source>
</evidence>
<feature type="transmembrane region" description="Helical" evidence="10">
    <location>
        <begin position="874"/>
        <end position="895"/>
    </location>
</feature>
<keyword evidence="17" id="KW-1185">Reference proteome</keyword>
<feature type="domain" description="MrpA C-terminal/MbhE" evidence="15">
    <location>
        <begin position="728"/>
        <end position="780"/>
    </location>
</feature>
<organism evidence="16 17">
    <name type="scientific">Brachybacterium epidermidis</name>
    <dbReference type="NCBI Taxonomy" id="2781983"/>
    <lineage>
        <taxon>Bacteria</taxon>
        <taxon>Bacillati</taxon>
        <taxon>Actinomycetota</taxon>
        <taxon>Actinomycetes</taxon>
        <taxon>Micrococcales</taxon>
        <taxon>Dermabacteraceae</taxon>
        <taxon>Brachybacterium</taxon>
    </lineage>
</organism>
<evidence type="ECO:0000256" key="8">
    <source>
        <dbReference type="ARBA" id="ARBA00023136"/>
    </source>
</evidence>
<dbReference type="InterPro" id="IPR025383">
    <property type="entry name" value="MrpA_C/MbhD"/>
</dbReference>
<dbReference type="NCBIfam" id="NF009284">
    <property type="entry name" value="PRK12644.1"/>
    <property type="match status" value="1"/>
</dbReference>
<reference evidence="16 17" key="1">
    <citation type="submission" date="2020-10" db="EMBL/GenBank/DDBJ databases">
        <title>Draft genome and description of Brachybacterium epidermidis sp nov.</title>
        <authorList>
            <person name="Boxberger M."/>
            <person name="La Scola B."/>
        </authorList>
    </citation>
    <scope>NUCLEOTIDE SEQUENCE [LARGE SCALE GENOMIC DNA]</scope>
    <source>
        <strain evidence="16 17">Marseille-Q2903</strain>
    </source>
</reference>
<evidence type="ECO:0000256" key="2">
    <source>
        <dbReference type="ARBA" id="ARBA00022448"/>
    </source>
</evidence>
<gene>
    <name evidence="16" type="ORF">IOE58_05240</name>
</gene>
<evidence type="ECO:0000256" key="10">
    <source>
        <dbReference type="SAM" id="Phobius"/>
    </source>
</evidence>
<feature type="domain" description="NADH:quinone oxidoreductase/Mrp antiporter transmembrane" evidence="11">
    <location>
        <begin position="140"/>
        <end position="423"/>
    </location>
</feature>
<feature type="transmembrane region" description="Helical" evidence="10">
    <location>
        <begin position="668"/>
        <end position="686"/>
    </location>
</feature>
<dbReference type="Pfam" id="PF13244">
    <property type="entry name" value="MbhD"/>
    <property type="match status" value="1"/>
</dbReference>
<dbReference type="InterPro" id="IPR001750">
    <property type="entry name" value="ND/Mrp_TM"/>
</dbReference>
<feature type="transmembrane region" description="Helical" evidence="10">
    <location>
        <begin position="706"/>
        <end position="724"/>
    </location>
</feature>
<name>A0ABR9VZM1_9MICO</name>
<evidence type="ECO:0000259" key="14">
    <source>
        <dbReference type="Pfam" id="PF13244"/>
    </source>
</evidence>
<evidence type="ECO:0000313" key="17">
    <source>
        <dbReference type="Proteomes" id="UP000644727"/>
    </source>
</evidence>
<feature type="transmembrane region" description="Helical" evidence="10">
    <location>
        <begin position="766"/>
        <end position="783"/>
    </location>
</feature>
<evidence type="ECO:0000259" key="12">
    <source>
        <dbReference type="Pfam" id="PF00662"/>
    </source>
</evidence>
<feature type="transmembrane region" description="Helical" evidence="10">
    <location>
        <begin position="616"/>
        <end position="635"/>
    </location>
</feature>
<keyword evidence="4" id="KW-1003">Cell membrane</keyword>
<comment type="caution">
    <text evidence="16">The sequence shown here is derived from an EMBL/GenBank/DDBJ whole genome shotgun (WGS) entry which is preliminary data.</text>
</comment>
<evidence type="ECO:0000256" key="4">
    <source>
        <dbReference type="ARBA" id="ARBA00022475"/>
    </source>
</evidence>
<dbReference type="InterPro" id="IPR046806">
    <property type="entry name" value="MrpA_C/MbhE"/>
</dbReference>
<keyword evidence="8 10" id="KW-0472">Membrane</keyword>
<feature type="transmembrane region" description="Helical" evidence="10">
    <location>
        <begin position="847"/>
        <end position="868"/>
    </location>
</feature>
<feature type="domain" description="MrpA C-terminal/MbhD" evidence="14">
    <location>
        <begin position="628"/>
        <end position="690"/>
    </location>
</feature>
<dbReference type="Pfam" id="PF20501">
    <property type="entry name" value="MbhE"/>
    <property type="match status" value="1"/>
</dbReference>
<evidence type="ECO:0000259" key="15">
    <source>
        <dbReference type="Pfam" id="PF20501"/>
    </source>
</evidence>
<feature type="transmembrane region" description="Helical" evidence="10">
    <location>
        <begin position="16"/>
        <end position="34"/>
    </location>
</feature>
<evidence type="ECO:0000256" key="3">
    <source>
        <dbReference type="ARBA" id="ARBA00022449"/>
    </source>
</evidence>
<evidence type="ECO:0000313" key="16">
    <source>
        <dbReference type="EMBL" id="MBE9403617.1"/>
    </source>
</evidence>
<evidence type="ECO:0000256" key="1">
    <source>
        <dbReference type="ARBA" id="ARBA00004651"/>
    </source>
</evidence>
<feature type="transmembrane region" description="Helical" evidence="10">
    <location>
        <begin position="144"/>
        <end position="161"/>
    </location>
</feature>
<evidence type="ECO:0000256" key="9">
    <source>
        <dbReference type="RuleBase" id="RU000320"/>
    </source>
</evidence>
<feature type="transmembrane region" description="Helical" evidence="10">
    <location>
        <begin position="337"/>
        <end position="360"/>
    </location>
</feature>
<feature type="transmembrane region" description="Helical" evidence="10">
    <location>
        <begin position="955"/>
        <end position="974"/>
    </location>
</feature>
<dbReference type="PANTHER" id="PTHR43373">
    <property type="entry name" value="NA(+)/H(+) ANTIPORTER SUBUNIT"/>
    <property type="match status" value="1"/>
</dbReference>
<keyword evidence="2" id="KW-0813">Transport</keyword>
<feature type="transmembrane region" description="Helical" evidence="10">
    <location>
        <begin position="311"/>
        <end position="331"/>
    </location>
</feature>
<dbReference type="InterPro" id="IPR050616">
    <property type="entry name" value="CPA3_Na-H_Antiporter_A"/>
</dbReference>
<evidence type="ECO:0000256" key="5">
    <source>
        <dbReference type="ARBA" id="ARBA00022692"/>
    </source>
</evidence>
<feature type="transmembrane region" description="Helical" evidence="10">
    <location>
        <begin position="421"/>
        <end position="441"/>
    </location>
</feature>
<keyword evidence="6 10" id="KW-1133">Transmembrane helix</keyword>
<feature type="transmembrane region" description="Helical" evidence="10">
    <location>
        <begin position="381"/>
        <end position="401"/>
    </location>
</feature>
<dbReference type="PRINTS" id="PR01434">
    <property type="entry name" value="NADHDHGNASE5"/>
</dbReference>
<feature type="transmembrane region" description="Helical" evidence="10">
    <location>
        <begin position="501"/>
        <end position="530"/>
    </location>
</feature>
<accession>A0ABR9VZM1</accession>
<dbReference type="InterPro" id="IPR007182">
    <property type="entry name" value="MnhB"/>
</dbReference>
<protein>
    <submittedName>
        <fullName evidence="16">Na+/H+ antiporter subunit A</fullName>
    </submittedName>
</protein>
<feature type="transmembrane region" description="Helical" evidence="10">
    <location>
        <begin position="92"/>
        <end position="113"/>
    </location>
</feature>
<evidence type="ECO:0000256" key="6">
    <source>
        <dbReference type="ARBA" id="ARBA00022989"/>
    </source>
</evidence>
<evidence type="ECO:0000259" key="13">
    <source>
        <dbReference type="Pfam" id="PF04039"/>
    </source>
</evidence>
<feature type="transmembrane region" description="Helical" evidence="10">
    <location>
        <begin position="173"/>
        <end position="196"/>
    </location>
</feature>
<evidence type="ECO:0000256" key="7">
    <source>
        <dbReference type="ARBA" id="ARBA00023065"/>
    </source>
</evidence>
<keyword evidence="7" id="KW-0406">Ion transport</keyword>
<feature type="transmembrane region" description="Helical" evidence="10">
    <location>
        <begin position="216"/>
        <end position="233"/>
    </location>
</feature>
<dbReference type="Pfam" id="PF04039">
    <property type="entry name" value="MnhB"/>
    <property type="match status" value="1"/>
</dbReference>
<feature type="transmembrane region" description="Helical" evidence="10">
    <location>
        <begin position="462"/>
        <end position="481"/>
    </location>
</feature>
<dbReference type="Proteomes" id="UP000644727">
    <property type="component" value="Unassembled WGS sequence"/>
</dbReference>
<dbReference type="Pfam" id="PF00662">
    <property type="entry name" value="Proton_antipo_N"/>
    <property type="match status" value="1"/>
</dbReference>
<feature type="transmembrane region" description="Helical" evidence="10">
    <location>
        <begin position="586"/>
        <end position="604"/>
    </location>
</feature>
<comment type="subcellular location">
    <subcellularLocation>
        <location evidence="1">Cell membrane</location>
        <topology evidence="1">Multi-pass membrane protein</topology>
    </subcellularLocation>
    <subcellularLocation>
        <location evidence="9">Membrane</location>
        <topology evidence="9">Multi-pass membrane protein</topology>
    </subcellularLocation>
</comment>
<sequence length="992" mass="104717">MYSAHPPSRTQDGDRVYTMLLAHLVAAIAGPLLVRAMGRNAFFLLALVPGASAVWLATIDPLSLADAPREVVTPWIPAFGIELAFRLDPLSWVMAMIATAIGALVMLYCARYFKDTEPGLGRFAGVLTAFAGAMIGLVLADDVMMLYVFWELTTVFSYLLIGHYQDKQSSRRAAMNALISTTAGGLAMLVGLLMFAQAAGSMRISAIMAAPIWEGAGPFLITAMLLVLAGALSKSALVPTHFWLPGAMAAPTPVSAYLHAAAMVKAGIYLILRLAPAIAPLEAISIVIAVLGAATMLLGGWRALRQTDVKLLLAYGTVSQLGFLAAVSGLATDDAVLAGVAMLIAHSVFKAPLFMVVGIIDKKFGTRDLRMLSGVGRAAPVVAIIGTISAASMAAVPPLYGFVAKEAIYAALWEAGTWQRALLIALVAGSILTVAYSWRFVRGAFGRAPGAPSVATPEISPLYWLAPALITLGSVGLPFVAGDVEKVAGSISAGLPGAGEGIHLVVIPHLGVPLLLSALTLGLGALLCVLARPMERLQKAVSPMTWGRDGVEDWVDAERGFRRLMRGVDKLAIAVTPLFQRGSLPYTLGTMLLVLILLASPITIARSPVPDNLVLFHHPAELLILPVAVAAAIGAARSRRRLRAVFLISVTGYAVALLFLVAGAVDVATTQVLVETALTVVLVLVLRRLPIHFSRRPLRIGALGRWGIAIGTAVVLCGGALYAADARYQAPLGPQLIEPAYEVGGGHNVVNVALVDARVWDTMGEIGVLLVVATGVASLIFVTRREQGISRVRDLDADTSIWRRRADAPLPQNALNFDARPDEVTGSNRWRTWLSAGLTLAPERRMVILEVVTRLGFPLIMLFSVYLLMAGHNYPGGGFAGGLVAGLGLALRYLAGGRYELSEAAPVQAGFVLGLGMAIAVSASVLPLLFGGTIFATATPVVHVPVLGELEFPSALIFDIGVYLVVVGVLLDFLRSLGAQIDQQQEVENDVR</sequence>
<dbReference type="Pfam" id="PF00361">
    <property type="entry name" value="Proton_antipo_M"/>
    <property type="match status" value="1"/>
</dbReference>
<proteinExistence type="predicted"/>
<dbReference type="PANTHER" id="PTHR43373:SF1">
    <property type="entry name" value="NA(+)_H(+) ANTIPORTER SUBUNIT A"/>
    <property type="match status" value="1"/>
</dbReference>
<feature type="transmembrane region" description="Helical" evidence="10">
    <location>
        <begin position="41"/>
        <end position="59"/>
    </location>
</feature>
<dbReference type="InterPro" id="IPR001516">
    <property type="entry name" value="Proton_antipo_N"/>
</dbReference>
<feature type="transmembrane region" description="Helical" evidence="10">
    <location>
        <begin position="907"/>
        <end position="935"/>
    </location>
</feature>